<dbReference type="EMBL" id="JBDFQZ010000001">
    <property type="protein sequence ID" value="KAK9757977.1"/>
    <property type="molecule type" value="Genomic_DNA"/>
</dbReference>
<evidence type="ECO:0000313" key="2">
    <source>
        <dbReference type="Proteomes" id="UP001443914"/>
    </source>
</evidence>
<sequence length="173" mass="20356">MLTTTHKTFYYVFLPTKAEETIINTNQTPYIPTRYLVEIRDIYDPPIIDPNNPWVICKKITYYDIISGKITLTHEEVFDHIFRYWSMSFASLGVFGSHKIPMLIWDHTNTRPNHARRYVGENIYFERGPNDTYFLGWANLACDLRVNPGDVIGLYWGIEVAGFHLKVLSRRNY</sequence>
<dbReference type="AlphaFoldDB" id="A0AAW1NB75"/>
<keyword evidence="2" id="KW-1185">Reference proteome</keyword>
<evidence type="ECO:0000313" key="1">
    <source>
        <dbReference type="EMBL" id="KAK9757977.1"/>
    </source>
</evidence>
<accession>A0AAW1NB75</accession>
<dbReference type="Proteomes" id="UP001443914">
    <property type="component" value="Unassembled WGS sequence"/>
</dbReference>
<reference evidence="1" key="1">
    <citation type="submission" date="2024-03" db="EMBL/GenBank/DDBJ databases">
        <title>WGS assembly of Saponaria officinalis var. Norfolk2.</title>
        <authorList>
            <person name="Jenkins J."/>
            <person name="Shu S."/>
            <person name="Grimwood J."/>
            <person name="Barry K."/>
            <person name="Goodstein D."/>
            <person name="Schmutz J."/>
            <person name="Leebens-Mack J."/>
            <person name="Osbourn A."/>
        </authorList>
    </citation>
    <scope>NUCLEOTIDE SEQUENCE [LARGE SCALE GENOMIC DNA]</scope>
    <source>
        <strain evidence="1">JIC</strain>
    </source>
</reference>
<gene>
    <name evidence="1" type="ORF">RND81_01G198100</name>
</gene>
<name>A0AAW1NB75_SAPOF</name>
<comment type="caution">
    <text evidence="1">The sequence shown here is derived from an EMBL/GenBank/DDBJ whole genome shotgun (WGS) entry which is preliminary data.</text>
</comment>
<proteinExistence type="predicted"/>
<dbReference type="PANTHER" id="PTHR36264:SF5">
    <property type="entry name" value="SET DOMAIN-CONTAINING PROTEIN"/>
    <property type="match status" value="1"/>
</dbReference>
<protein>
    <submittedName>
        <fullName evidence="1">Uncharacterized protein</fullName>
    </submittedName>
</protein>
<dbReference type="PANTHER" id="PTHR36264">
    <property type="entry name" value="SET DOMAIN-CONTAINING PROTEIN"/>
    <property type="match status" value="1"/>
</dbReference>
<organism evidence="1 2">
    <name type="scientific">Saponaria officinalis</name>
    <name type="common">Common soapwort</name>
    <name type="synonym">Lychnis saponaria</name>
    <dbReference type="NCBI Taxonomy" id="3572"/>
    <lineage>
        <taxon>Eukaryota</taxon>
        <taxon>Viridiplantae</taxon>
        <taxon>Streptophyta</taxon>
        <taxon>Embryophyta</taxon>
        <taxon>Tracheophyta</taxon>
        <taxon>Spermatophyta</taxon>
        <taxon>Magnoliopsida</taxon>
        <taxon>eudicotyledons</taxon>
        <taxon>Gunneridae</taxon>
        <taxon>Pentapetalae</taxon>
        <taxon>Caryophyllales</taxon>
        <taxon>Caryophyllaceae</taxon>
        <taxon>Caryophylleae</taxon>
        <taxon>Saponaria</taxon>
    </lineage>
</organism>